<evidence type="ECO:0000313" key="2">
    <source>
        <dbReference type="EMBL" id="CAK9081365.1"/>
    </source>
</evidence>
<dbReference type="EMBL" id="CAXAMM010038834">
    <property type="protein sequence ID" value="CAK9081365.1"/>
    <property type="molecule type" value="Genomic_DNA"/>
</dbReference>
<feature type="compositionally biased region" description="Basic residues" evidence="1">
    <location>
        <begin position="164"/>
        <end position="179"/>
    </location>
</feature>
<dbReference type="Proteomes" id="UP001642464">
    <property type="component" value="Unassembled WGS sequence"/>
</dbReference>
<keyword evidence="3" id="KW-1185">Reference proteome</keyword>
<reference evidence="2 3" key="1">
    <citation type="submission" date="2024-02" db="EMBL/GenBank/DDBJ databases">
        <authorList>
            <person name="Chen Y."/>
            <person name="Shah S."/>
            <person name="Dougan E. K."/>
            <person name="Thang M."/>
            <person name="Chan C."/>
        </authorList>
    </citation>
    <scope>NUCLEOTIDE SEQUENCE [LARGE SCALE GENOMIC DNA]</scope>
</reference>
<gene>
    <name evidence="2" type="ORF">SCF082_LOCUS38733</name>
</gene>
<comment type="caution">
    <text evidence="2">The sequence shown here is derived from an EMBL/GenBank/DDBJ whole genome shotgun (WGS) entry which is preliminary data.</text>
</comment>
<evidence type="ECO:0000313" key="3">
    <source>
        <dbReference type="Proteomes" id="UP001642464"/>
    </source>
</evidence>
<protein>
    <submittedName>
        <fullName evidence="2">Uncharacterized protein</fullName>
    </submittedName>
</protein>
<feature type="region of interest" description="Disordered" evidence="1">
    <location>
        <begin position="142"/>
        <end position="179"/>
    </location>
</feature>
<evidence type="ECO:0000256" key="1">
    <source>
        <dbReference type="SAM" id="MobiDB-lite"/>
    </source>
</evidence>
<feature type="non-terminal residue" evidence="2">
    <location>
        <position position="1"/>
    </location>
</feature>
<proteinExistence type="predicted"/>
<accession>A0ABP0Q2X7</accession>
<sequence length="179" mass="20022">LYLSTNCYIGSTTKFTYQSDMVDENSEEPRYYKLFVAPRSNLAALVEVFETELVRPITIEKIDAATLEMRLSFNATTITTVKFEGKQVESTLIEAVAAHDKAWPDKNACIFRFVVGNMVIEECFWKKDWKSVLATADSYGDQEAIGSSTGKEKAKGGKQSALSKPKRVMKGAMKKPARK</sequence>
<organism evidence="2 3">
    <name type="scientific">Durusdinium trenchii</name>
    <dbReference type="NCBI Taxonomy" id="1381693"/>
    <lineage>
        <taxon>Eukaryota</taxon>
        <taxon>Sar</taxon>
        <taxon>Alveolata</taxon>
        <taxon>Dinophyceae</taxon>
        <taxon>Suessiales</taxon>
        <taxon>Symbiodiniaceae</taxon>
        <taxon>Durusdinium</taxon>
    </lineage>
</organism>
<name>A0ABP0Q2X7_9DINO</name>